<dbReference type="RefSeq" id="WP_186287145.1">
    <property type="nucleotide sequence ID" value="NZ_JACMSF010000069.1"/>
</dbReference>
<evidence type="ECO:0000313" key="4">
    <source>
        <dbReference type="Proteomes" id="UP000584670"/>
    </source>
</evidence>
<dbReference type="Proteomes" id="UP000584670">
    <property type="component" value="Unassembled WGS sequence"/>
</dbReference>
<dbReference type="AlphaFoldDB" id="A0A7X1JAK3"/>
<organism evidence="3 4">
    <name type="scientific">Streptomyces cupreus</name>
    <dbReference type="NCBI Taxonomy" id="2759956"/>
    <lineage>
        <taxon>Bacteria</taxon>
        <taxon>Bacillati</taxon>
        <taxon>Actinomycetota</taxon>
        <taxon>Actinomycetes</taxon>
        <taxon>Kitasatosporales</taxon>
        <taxon>Streptomycetaceae</taxon>
        <taxon>Streptomyces</taxon>
    </lineage>
</organism>
<feature type="signal peptide" evidence="2">
    <location>
        <begin position="1"/>
        <end position="23"/>
    </location>
</feature>
<sequence>MSHSRAAITAVVAALLLTPTAVAADSPSTGERIANALRSSPVYVDEAYASAVPPPRQRQLAREIDRTGLPIKVVLTPLTKGDDFDGEADVLASVVRDRLPQRDLILITTDGTFTDSLNGYEWPTDTHQTADAAAAAGFLDETRDAGLADLTSKAVELVARGDGTEVYEEAMGDLETSPEPSPDPTRTEAGSSWPTWPVVAAVAGLALSALLLVRHRRRTPASARPRTVFATARAADEAALRRRAEAEVVALGESARTTDSAAPGLQCALDAYAAAGTVLDAARGLPDLAGVLALVTEGRDALADSPAPLPLCFFNPLHGRGKRLMTWRPLGRRDRVRVAACSACATALRIHRSPDVLTDVTEDGETVAYFEVPAERSVWAATGYGSLLRGGDSLAGRVARGDFTRSALSD</sequence>
<gene>
    <name evidence="3" type="ORF">H4N64_37885</name>
</gene>
<protein>
    <recommendedName>
        <fullName evidence="5">TPM domain-containing protein</fullName>
    </recommendedName>
</protein>
<evidence type="ECO:0008006" key="5">
    <source>
        <dbReference type="Google" id="ProtNLM"/>
    </source>
</evidence>
<comment type="caution">
    <text evidence="3">The sequence shown here is derived from an EMBL/GenBank/DDBJ whole genome shotgun (WGS) entry which is preliminary data.</text>
</comment>
<evidence type="ECO:0000313" key="3">
    <source>
        <dbReference type="EMBL" id="MBC2907188.1"/>
    </source>
</evidence>
<feature type="region of interest" description="Disordered" evidence="1">
    <location>
        <begin position="170"/>
        <end position="192"/>
    </location>
</feature>
<accession>A0A7X1JAK3</accession>
<keyword evidence="4" id="KW-1185">Reference proteome</keyword>
<feature type="chain" id="PRO_5030821337" description="TPM domain-containing protein" evidence="2">
    <location>
        <begin position="24"/>
        <end position="410"/>
    </location>
</feature>
<dbReference type="EMBL" id="JACMSF010000069">
    <property type="protein sequence ID" value="MBC2907188.1"/>
    <property type="molecule type" value="Genomic_DNA"/>
</dbReference>
<evidence type="ECO:0000256" key="1">
    <source>
        <dbReference type="SAM" id="MobiDB-lite"/>
    </source>
</evidence>
<proteinExistence type="predicted"/>
<name>A0A7X1JAK3_9ACTN</name>
<keyword evidence="2" id="KW-0732">Signal</keyword>
<reference evidence="3 4" key="1">
    <citation type="submission" date="2020-08" db="EMBL/GenBank/DDBJ databases">
        <title>Streptomyces sp. PSKA01 genome sequencing and assembly.</title>
        <authorList>
            <person name="Mandal S."/>
            <person name="Maiti P.K."/>
            <person name="Das P."/>
        </authorList>
    </citation>
    <scope>NUCLEOTIDE SEQUENCE [LARGE SCALE GENOMIC DNA]</scope>
    <source>
        <strain evidence="3 4">PSKA01</strain>
    </source>
</reference>
<evidence type="ECO:0000256" key="2">
    <source>
        <dbReference type="SAM" id="SignalP"/>
    </source>
</evidence>